<sequence length="66" mass="7444">MKKRLFLFHASVNKISETAAIYWTGRLMLNCLSNDIIRKPTLKTFYKAMTDTSEGCVSSFTGVPIP</sequence>
<evidence type="ECO:0000313" key="2">
    <source>
        <dbReference type="Proteomes" id="UP000003489"/>
    </source>
</evidence>
<dbReference type="Proteomes" id="UP000003489">
    <property type="component" value="Unassembled WGS sequence"/>
</dbReference>
<reference evidence="1 2" key="1">
    <citation type="submission" date="2008-10" db="EMBL/GenBank/DDBJ databases">
        <authorList>
            <person name="Fulton L."/>
            <person name="Clifton S."/>
            <person name="Fulton B."/>
            <person name="Xu J."/>
            <person name="Minx P."/>
            <person name="Pepin K.H."/>
            <person name="Johnson M."/>
            <person name="Bhonagiri V."/>
            <person name="Nash W.E."/>
            <person name="Mardis E.R."/>
            <person name="Wilson R.K."/>
        </authorList>
    </citation>
    <scope>NUCLEOTIDE SEQUENCE [LARGE SCALE GENOMIC DNA]</scope>
    <source>
        <strain evidence="1 2">DSM 2375</strain>
    </source>
</reference>
<accession>B9AGV9</accession>
<dbReference type="EMBL" id="ABYW01000018">
    <property type="protein sequence ID" value="EEE42699.1"/>
    <property type="molecule type" value="Genomic_DNA"/>
</dbReference>
<protein>
    <submittedName>
        <fullName evidence="1">Uncharacterized protein</fullName>
    </submittedName>
</protein>
<evidence type="ECO:0000313" key="1">
    <source>
        <dbReference type="EMBL" id="EEE42699.1"/>
    </source>
</evidence>
<dbReference type="HOGENOM" id="CLU_2820975_0_0_2"/>
<dbReference type="PATRIC" id="fig|483214.13.peg.1554"/>
<proteinExistence type="predicted"/>
<dbReference type="AlphaFoldDB" id="B9AGV9"/>
<organism evidence="1 2">
    <name type="scientific">Methanobrevibacter smithii DSM 2375</name>
    <dbReference type="NCBI Taxonomy" id="483214"/>
    <lineage>
        <taxon>Archaea</taxon>
        <taxon>Methanobacteriati</taxon>
        <taxon>Methanobacteriota</taxon>
        <taxon>Methanomada group</taxon>
        <taxon>Methanobacteria</taxon>
        <taxon>Methanobacteriales</taxon>
        <taxon>Methanobacteriaceae</taxon>
        <taxon>Methanobrevibacter</taxon>
    </lineage>
</organism>
<comment type="caution">
    <text evidence="1">The sequence shown here is derived from an EMBL/GenBank/DDBJ whole genome shotgun (WGS) entry which is preliminary data.</text>
</comment>
<gene>
    <name evidence="1" type="ORF">METSMIALI_01617</name>
</gene>
<name>B9AGV9_METSM</name>
<reference evidence="1 2" key="2">
    <citation type="submission" date="2008-11" db="EMBL/GenBank/DDBJ databases">
        <title>Draft genome sequence of Methanobrevibacter smithii (DSM 2375).</title>
        <authorList>
            <person name="Sudarsanam P."/>
            <person name="Ley R."/>
            <person name="Guruge J."/>
            <person name="Turnbaugh P.J."/>
            <person name="Mahowald M."/>
            <person name="Liep D."/>
            <person name="Gordon J."/>
        </authorList>
    </citation>
    <scope>NUCLEOTIDE SEQUENCE [LARGE SCALE GENOMIC DNA]</scope>
    <source>
        <strain evidence="1 2">DSM 2375</strain>
    </source>
</reference>
<dbReference type="RefSeq" id="WP_004036765.1">
    <property type="nucleotide sequence ID" value="NZ_DS996913.1"/>
</dbReference>